<dbReference type="Proteomes" id="UP001183006">
    <property type="component" value="Chromosome"/>
</dbReference>
<dbReference type="AlphaFoldDB" id="A0AA51YHD7"/>
<dbReference type="KEGG" id="mmav:RE476_04285"/>
<protein>
    <submittedName>
        <fullName evidence="1">Ester cyclase</fullName>
    </submittedName>
</protein>
<dbReference type="PANTHER" id="PTHR38436">
    <property type="entry name" value="POLYKETIDE CYCLASE SNOAL-LIKE DOMAIN"/>
    <property type="match status" value="1"/>
</dbReference>
<dbReference type="EMBL" id="CP133594">
    <property type="protein sequence ID" value="WMW23056.1"/>
    <property type="molecule type" value="Genomic_DNA"/>
</dbReference>
<dbReference type="Pfam" id="PF07366">
    <property type="entry name" value="SnoaL"/>
    <property type="match status" value="1"/>
</dbReference>
<name>A0AA51YHD7_9EURY</name>
<evidence type="ECO:0000313" key="1">
    <source>
        <dbReference type="EMBL" id="WMW23056.1"/>
    </source>
</evidence>
<dbReference type="InterPro" id="IPR009959">
    <property type="entry name" value="Cyclase_SnoaL-like"/>
</dbReference>
<dbReference type="Gene3D" id="3.10.450.50">
    <property type="match status" value="1"/>
</dbReference>
<dbReference type="RefSeq" id="WP_309309172.1">
    <property type="nucleotide sequence ID" value="NZ_CP133594.1"/>
</dbReference>
<sequence>MTVEENLELMITLDDAWNAQDWETFNKRHTEDTAVYWPGQTDPTRGRKAHNEEAIEFYKTFPDNHVENRPYKVLFGQGDWTCSVAVLSGTMKGPMKTPEGEEIPPTNRKFKVDFCTVAHWKDGQIVEEKLFYDLVSVMRQIGLM</sequence>
<accession>A0AA51YHD7</accession>
<dbReference type="PANTHER" id="PTHR38436:SF1">
    <property type="entry name" value="ESTER CYCLASE"/>
    <property type="match status" value="1"/>
</dbReference>
<proteinExistence type="predicted"/>
<dbReference type="GeneID" id="84229332"/>
<organism evidence="1 2">
    <name type="scientific">Methanolobus mangrovi</name>
    <dbReference type="NCBI Taxonomy" id="3072977"/>
    <lineage>
        <taxon>Archaea</taxon>
        <taxon>Methanobacteriati</taxon>
        <taxon>Methanobacteriota</taxon>
        <taxon>Stenosarchaea group</taxon>
        <taxon>Methanomicrobia</taxon>
        <taxon>Methanosarcinales</taxon>
        <taxon>Methanosarcinaceae</taxon>
        <taxon>Methanolobus</taxon>
    </lineage>
</organism>
<reference evidence="1" key="1">
    <citation type="submission" date="2023-08" db="EMBL/GenBank/DDBJ databases">
        <title>Methanolobus mangrovi sp. nov. and Methanolobus sediminis sp. nov, two novel methylotrophic methanogens isolated from mangrove sediments in China.</title>
        <authorList>
            <person name="Zhou J."/>
        </authorList>
    </citation>
    <scope>NUCLEOTIDE SEQUENCE</scope>
    <source>
        <strain evidence="1">FTZ2</strain>
    </source>
</reference>
<dbReference type="GO" id="GO:0030638">
    <property type="term" value="P:polyketide metabolic process"/>
    <property type="evidence" value="ECO:0007669"/>
    <property type="project" value="InterPro"/>
</dbReference>
<dbReference type="SUPFAM" id="SSF54427">
    <property type="entry name" value="NTF2-like"/>
    <property type="match status" value="1"/>
</dbReference>
<keyword evidence="2" id="KW-1185">Reference proteome</keyword>
<gene>
    <name evidence="1" type="ORF">RE476_04285</name>
</gene>
<dbReference type="InterPro" id="IPR032710">
    <property type="entry name" value="NTF2-like_dom_sf"/>
</dbReference>
<evidence type="ECO:0000313" key="2">
    <source>
        <dbReference type="Proteomes" id="UP001183006"/>
    </source>
</evidence>